<feature type="compositionally biased region" description="Polar residues" evidence="1">
    <location>
        <begin position="91"/>
        <end position="103"/>
    </location>
</feature>
<organism evidence="2 3">
    <name type="scientific">Streblomastix strix</name>
    <dbReference type="NCBI Taxonomy" id="222440"/>
    <lineage>
        <taxon>Eukaryota</taxon>
        <taxon>Metamonada</taxon>
        <taxon>Preaxostyla</taxon>
        <taxon>Oxymonadida</taxon>
        <taxon>Streblomastigidae</taxon>
        <taxon>Streblomastix</taxon>
    </lineage>
</organism>
<gene>
    <name evidence="2" type="ORF">EZS28_040144</name>
</gene>
<feature type="non-terminal residue" evidence="2">
    <location>
        <position position="404"/>
    </location>
</feature>
<protein>
    <submittedName>
        <fullName evidence="2">Uncharacterized protein</fullName>
    </submittedName>
</protein>
<dbReference type="EMBL" id="SNRW01021794">
    <property type="protein sequence ID" value="KAA6364329.1"/>
    <property type="molecule type" value="Genomic_DNA"/>
</dbReference>
<feature type="compositionally biased region" description="Acidic residues" evidence="1">
    <location>
        <begin position="17"/>
        <end position="63"/>
    </location>
</feature>
<feature type="region of interest" description="Disordered" evidence="1">
    <location>
        <begin position="343"/>
        <end position="374"/>
    </location>
</feature>
<proteinExistence type="predicted"/>
<evidence type="ECO:0000256" key="1">
    <source>
        <dbReference type="SAM" id="MobiDB-lite"/>
    </source>
</evidence>
<accession>A0A5J4U205</accession>
<name>A0A5J4U205_9EUKA</name>
<feature type="compositionally biased region" description="Basic and acidic residues" evidence="1">
    <location>
        <begin position="343"/>
        <end position="355"/>
    </location>
</feature>
<feature type="compositionally biased region" description="Basic and acidic residues" evidence="1">
    <location>
        <begin position="1"/>
        <end position="16"/>
    </location>
</feature>
<feature type="compositionally biased region" description="Basic and acidic residues" evidence="1">
    <location>
        <begin position="64"/>
        <end position="90"/>
    </location>
</feature>
<reference evidence="2 3" key="1">
    <citation type="submission" date="2019-03" db="EMBL/GenBank/DDBJ databases">
        <title>Single cell metagenomics reveals metabolic interactions within the superorganism composed of flagellate Streblomastix strix and complex community of Bacteroidetes bacteria on its surface.</title>
        <authorList>
            <person name="Treitli S.C."/>
            <person name="Kolisko M."/>
            <person name="Husnik F."/>
            <person name="Keeling P."/>
            <person name="Hampl V."/>
        </authorList>
    </citation>
    <scope>NUCLEOTIDE SEQUENCE [LARGE SCALE GENOMIC DNA]</scope>
    <source>
        <strain evidence="2">ST1C</strain>
    </source>
</reference>
<feature type="non-terminal residue" evidence="2">
    <location>
        <position position="1"/>
    </location>
</feature>
<sequence>DKKKTEQETSDNKKKEEDEDEDDDDDEVDEEDIVEPEIADQDNEQDGSDDEDEEIIEVVLDDGGEIKLFDTDKDKKEGEGSTDSKDKDQNILDSARSQESQQTGKRRRSSQIKFYLRRPQLQYKLHPRSYTPVDRQYDDNNIDNVIINNQNVNSPYYSPYLSHRQMFDPSLTAPQQEKLDMQQEEREEREQKRRESQERGEIIRSEETTPNPELSLYQYFMNNQNLIPALRFLQRKVLSFLGKRQMKRMKVNLQLRKRRWRKQAWEMNREIIISGLSVSELTCLRRLYIEKTGQMLNMMGQAVCNAEMERRKRVQDALMQNTLKITEYYQQMEDVMLQRTKKNNQEQKDDNKNNKGDGNPSGNDNVIAMAQREEEMKEYVVDKGDEEKERMLQLLGAFQEKLET</sequence>
<dbReference type="Proteomes" id="UP000324800">
    <property type="component" value="Unassembled WGS sequence"/>
</dbReference>
<evidence type="ECO:0000313" key="2">
    <source>
        <dbReference type="EMBL" id="KAA6364329.1"/>
    </source>
</evidence>
<feature type="compositionally biased region" description="Low complexity" evidence="1">
    <location>
        <begin position="356"/>
        <end position="365"/>
    </location>
</feature>
<feature type="region of interest" description="Disordered" evidence="1">
    <location>
        <begin position="175"/>
        <end position="207"/>
    </location>
</feature>
<dbReference type="AlphaFoldDB" id="A0A5J4U205"/>
<feature type="compositionally biased region" description="Basic and acidic residues" evidence="1">
    <location>
        <begin position="177"/>
        <end position="207"/>
    </location>
</feature>
<evidence type="ECO:0000313" key="3">
    <source>
        <dbReference type="Proteomes" id="UP000324800"/>
    </source>
</evidence>
<feature type="region of interest" description="Disordered" evidence="1">
    <location>
        <begin position="1"/>
        <end position="111"/>
    </location>
</feature>
<comment type="caution">
    <text evidence="2">The sequence shown here is derived from an EMBL/GenBank/DDBJ whole genome shotgun (WGS) entry which is preliminary data.</text>
</comment>